<dbReference type="InterPro" id="IPR015797">
    <property type="entry name" value="NUDIX_hydrolase-like_dom_sf"/>
</dbReference>
<feature type="short sequence motif" description="Nudix box" evidence="4">
    <location>
        <begin position="254"/>
        <end position="276"/>
    </location>
</feature>
<dbReference type="Gene3D" id="3.10.490.10">
    <property type="entry name" value="Gamma-glutamyl cyclotransferase-like"/>
    <property type="match status" value="1"/>
</dbReference>
<evidence type="ECO:0000256" key="4">
    <source>
        <dbReference type="PIRSR" id="PIRSR604385-3"/>
    </source>
</evidence>
<dbReference type="InterPro" id="IPR045038">
    <property type="entry name" value="AIG2-like"/>
</dbReference>
<dbReference type="Proteomes" id="UP000027734">
    <property type="component" value="Unassembled WGS sequence"/>
</dbReference>
<evidence type="ECO:0000256" key="1">
    <source>
        <dbReference type="ARBA" id="ARBA00022679"/>
    </source>
</evidence>
<keyword evidence="1" id="KW-0808">Transferase</keyword>
<dbReference type="CDD" id="cd24155">
    <property type="entry name" value="NUDIX_ADPRase"/>
    <property type="match status" value="1"/>
</dbReference>
<dbReference type="SUPFAM" id="SSF110857">
    <property type="entry name" value="Gamma-glutamyl cyclotransferase-like"/>
    <property type="match status" value="1"/>
</dbReference>
<keyword evidence="7" id="KW-1185">Reference proteome</keyword>
<dbReference type="InterPro" id="IPR036568">
    <property type="entry name" value="GGCT-like_sf"/>
</dbReference>
<feature type="binding site" evidence="3">
    <location>
        <position position="322"/>
    </location>
    <ligand>
        <name>Mg(2+)</name>
        <dbReference type="ChEBI" id="CHEBI:18420"/>
        <label>1</label>
    </ligand>
</feature>
<reference evidence="6 7" key="1">
    <citation type="submission" date="2014-01" db="EMBL/GenBank/DDBJ databases">
        <title>Sulfitobacter donghicola JCM 14565 Genome Sequencing.</title>
        <authorList>
            <person name="Lai Q."/>
            <person name="Hong Z."/>
        </authorList>
    </citation>
    <scope>NUCLEOTIDE SEQUENCE [LARGE SCALE GENOMIC DNA]</scope>
    <source>
        <strain evidence="6 7">JCM 14565</strain>
    </source>
</reference>
<dbReference type="Gene3D" id="3.90.79.10">
    <property type="entry name" value="Nucleoside Triphosphate Pyrophosphohydrolase"/>
    <property type="match status" value="1"/>
</dbReference>
<dbReference type="Pfam" id="PF06094">
    <property type="entry name" value="GGACT"/>
    <property type="match status" value="1"/>
</dbReference>
<dbReference type="EMBL" id="JAMC01000010">
    <property type="protein sequence ID" value="KEJ88000.1"/>
    <property type="molecule type" value="Genomic_DNA"/>
</dbReference>
<gene>
    <name evidence="6" type="ORF">DSW25_04070</name>
</gene>
<comment type="cofactor">
    <cofactor evidence="3">
        <name>Mg(2+)</name>
        <dbReference type="ChEBI" id="CHEBI:18420"/>
    </cofactor>
</comment>
<accession>A0A073IEN5</accession>
<dbReference type="InterPro" id="IPR004385">
    <property type="entry name" value="NDP_pyrophosphatase"/>
</dbReference>
<evidence type="ECO:0000313" key="6">
    <source>
        <dbReference type="EMBL" id="KEJ88000.1"/>
    </source>
</evidence>
<evidence type="ECO:0000313" key="7">
    <source>
        <dbReference type="Proteomes" id="UP000027734"/>
    </source>
</evidence>
<dbReference type="CDD" id="cd06661">
    <property type="entry name" value="GGCT_like"/>
    <property type="match status" value="1"/>
</dbReference>
<sequence length="364" mass="40544">MFFYGTLRHVPLLEIVLGRRFSEGQLVAGFLPEFTCFAVQEGPFPSLVASAQGRAEGVVVSGLSDDDIARLDYYEGGFDYDLIDVTLEDGTVAQVYVCAPDRWTTGAKWDFTGWCSDWGEMSCFAATEVMEHFGHRTRDEVAAMFPQIRARAWSKVLGGRTAAGQDVFDGQVEILEKRRAYTGFFAVDEVSLRHERFDGGKSPVLERSYFVAGDASLVLPYDPVRDRVLLVEQMRMGPLGRGDTEIWQLEPVAGRIDPGETPEMAAFREAREETSLTLTSLETVAKGYATPGESTCYFHMFVGVTDLPDEIAGVGGLETEHENIRSRLISFNDFMAMAERQALANTPTALMAYWLAHHRSRLRS</sequence>
<dbReference type="PANTHER" id="PTHR31544:SF2">
    <property type="entry name" value="AIG2-LIKE PROTEIN D"/>
    <property type="match status" value="1"/>
</dbReference>
<dbReference type="Pfam" id="PF00293">
    <property type="entry name" value="NUDIX"/>
    <property type="match status" value="1"/>
</dbReference>
<keyword evidence="3" id="KW-0479">Metal-binding</keyword>
<dbReference type="STRING" id="1300350.Z948_3257"/>
<dbReference type="GO" id="GO:0046872">
    <property type="term" value="F:metal ion binding"/>
    <property type="evidence" value="ECO:0007669"/>
    <property type="project" value="UniProtKB-KW"/>
</dbReference>
<dbReference type="GO" id="GO:0016818">
    <property type="term" value="F:hydrolase activity, acting on acid anhydrides, in phosphorus-containing anhydrides"/>
    <property type="evidence" value="ECO:0007669"/>
    <property type="project" value="InterPro"/>
</dbReference>
<dbReference type="PANTHER" id="PTHR31544">
    <property type="entry name" value="AIG2-LIKE PROTEIN D"/>
    <property type="match status" value="1"/>
</dbReference>
<evidence type="ECO:0000259" key="5">
    <source>
        <dbReference type="PROSITE" id="PS51462"/>
    </source>
</evidence>
<dbReference type="PROSITE" id="PS51462">
    <property type="entry name" value="NUDIX"/>
    <property type="match status" value="1"/>
</dbReference>
<dbReference type="eggNOG" id="COG0494">
    <property type="taxonomic scope" value="Bacteria"/>
</dbReference>
<dbReference type="InterPro" id="IPR000086">
    <property type="entry name" value="NUDIX_hydrolase_dom"/>
</dbReference>
<feature type="domain" description="Nudix hydrolase" evidence="5">
    <location>
        <begin position="211"/>
        <end position="356"/>
    </location>
</feature>
<proteinExistence type="predicted"/>
<dbReference type="AlphaFoldDB" id="A0A073IEN5"/>
<evidence type="ECO:0000256" key="2">
    <source>
        <dbReference type="ARBA" id="ARBA00030602"/>
    </source>
</evidence>
<dbReference type="GO" id="GO:0016740">
    <property type="term" value="F:transferase activity"/>
    <property type="evidence" value="ECO:0007669"/>
    <property type="project" value="UniProtKB-KW"/>
</dbReference>
<dbReference type="NCBIfam" id="TIGR00052">
    <property type="entry name" value="nudix-type nucleoside diphosphatase, YffH/AdpP family"/>
    <property type="match status" value="1"/>
</dbReference>
<protein>
    <recommendedName>
        <fullName evidence="2">Putative gamma-glutamylcyclotransferase</fullName>
    </recommendedName>
</protein>
<feature type="binding site" evidence="3">
    <location>
        <position position="273"/>
    </location>
    <ligand>
        <name>Mg(2+)</name>
        <dbReference type="ChEBI" id="CHEBI:18420"/>
        <label>1</label>
    </ligand>
</feature>
<name>A0A073IEN5_9RHOB</name>
<feature type="binding site" evidence="3">
    <location>
        <position position="269"/>
    </location>
    <ligand>
        <name>Mg(2+)</name>
        <dbReference type="ChEBI" id="CHEBI:18420"/>
        <label>1</label>
    </ligand>
</feature>
<keyword evidence="3" id="KW-0460">Magnesium</keyword>
<dbReference type="InterPro" id="IPR013024">
    <property type="entry name" value="GGCT-like"/>
</dbReference>
<dbReference type="InterPro" id="IPR009288">
    <property type="entry name" value="AIG2-like_dom"/>
</dbReference>
<feature type="binding site" evidence="3">
    <location>
        <position position="253"/>
    </location>
    <ligand>
        <name>Mg(2+)</name>
        <dbReference type="ChEBI" id="CHEBI:18420"/>
        <label>1</label>
    </ligand>
</feature>
<evidence type="ECO:0000256" key="3">
    <source>
        <dbReference type="PIRSR" id="PIRSR604385-2"/>
    </source>
</evidence>
<comment type="caution">
    <text evidence="6">The sequence shown here is derived from an EMBL/GenBank/DDBJ whole genome shotgun (WGS) entry which is preliminary data.</text>
</comment>
<dbReference type="SUPFAM" id="SSF55811">
    <property type="entry name" value="Nudix"/>
    <property type="match status" value="1"/>
</dbReference>
<organism evidence="6 7">
    <name type="scientific">Sulfitobacter donghicola DSW-25 = KCTC 12864 = JCM 14565</name>
    <dbReference type="NCBI Taxonomy" id="1300350"/>
    <lineage>
        <taxon>Bacteria</taxon>
        <taxon>Pseudomonadati</taxon>
        <taxon>Pseudomonadota</taxon>
        <taxon>Alphaproteobacteria</taxon>
        <taxon>Rhodobacterales</taxon>
        <taxon>Roseobacteraceae</taxon>
        <taxon>Sulfitobacter</taxon>
    </lineage>
</organism>